<dbReference type="Proteomes" id="UP000533641">
    <property type="component" value="Unassembled WGS sequence"/>
</dbReference>
<evidence type="ECO:0000313" key="1">
    <source>
        <dbReference type="EMBL" id="MBB4277048.1"/>
    </source>
</evidence>
<comment type="caution">
    <text evidence="1">The sequence shown here is derived from an EMBL/GenBank/DDBJ whole genome shotgun (WGS) entry which is preliminary data.</text>
</comment>
<dbReference type="AlphaFoldDB" id="A0A7W6RQZ4"/>
<accession>A0A7W6RQZ4</accession>
<dbReference type="EMBL" id="JACIGM010000011">
    <property type="protein sequence ID" value="MBB4277048.1"/>
    <property type="molecule type" value="Genomic_DNA"/>
</dbReference>
<reference evidence="1 2" key="1">
    <citation type="submission" date="2020-08" db="EMBL/GenBank/DDBJ databases">
        <title>Genomic Encyclopedia of Type Strains, Phase IV (KMG-V): Genome sequencing to study the core and pangenomes of soil and plant-associated prokaryotes.</title>
        <authorList>
            <person name="Whitman W."/>
        </authorList>
    </citation>
    <scope>NUCLEOTIDE SEQUENCE [LARGE SCALE GENOMIC DNA]</scope>
    <source>
        <strain evidence="1 2">SEMIA 402</strain>
    </source>
</reference>
<proteinExistence type="predicted"/>
<evidence type="ECO:0000313" key="2">
    <source>
        <dbReference type="Proteomes" id="UP000533641"/>
    </source>
</evidence>
<dbReference type="RefSeq" id="WP_183927681.1">
    <property type="nucleotide sequence ID" value="NZ_JACIGM010000011.1"/>
</dbReference>
<protein>
    <submittedName>
        <fullName evidence="1">Uncharacterized protein</fullName>
    </submittedName>
</protein>
<name>A0A7W6RQZ4_9HYPH</name>
<gene>
    <name evidence="1" type="ORF">GGE12_004846</name>
</gene>
<organism evidence="1 2">
    <name type="scientific">Rhizobium mongolense</name>
    <dbReference type="NCBI Taxonomy" id="57676"/>
    <lineage>
        <taxon>Bacteria</taxon>
        <taxon>Pseudomonadati</taxon>
        <taxon>Pseudomonadota</taxon>
        <taxon>Alphaproteobacteria</taxon>
        <taxon>Hyphomicrobiales</taxon>
        <taxon>Rhizobiaceae</taxon>
        <taxon>Rhizobium/Agrobacterium group</taxon>
        <taxon>Rhizobium</taxon>
    </lineage>
</organism>
<sequence>MRRFSEADYLSLKRVLDVAYEMAGGNTLFQHVTRVVVSQLSKYASTDDDCQKTYMPIDVAIDLDLAAKSPIVTAKMAELLGYRLEPLKQRIDAVDPLSEKDALSIMDEATALWQLVRSAYSDGRIDALEKKQLRLKLHQLLQAAQTIISKLDELDFAR</sequence>